<reference evidence="2" key="1">
    <citation type="journal article" date="2011" name="Proc. Natl. Acad. Sci. U.S.A.">
        <title>Genomic insights into the physiology and ecology of the marine filamentous cyanobacterium Lyngbya majuscula.</title>
        <authorList>
            <person name="Jones A.C."/>
            <person name="Monroe E.A."/>
            <person name="Podell S."/>
            <person name="Hess W.R."/>
            <person name="Klages S."/>
            <person name="Esquenazi E."/>
            <person name="Niessen S."/>
            <person name="Hoover H."/>
            <person name="Rothmann M."/>
            <person name="Lasken R.S."/>
            <person name="Yates J.R.III."/>
            <person name="Reinhardt R."/>
            <person name="Kube M."/>
            <person name="Burkart M.D."/>
            <person name="Allen E.E."/>
            <person name="Dorrestein P.C."/>
            <person name="Gerwick W.H."/>
            <person name="Gerwick L."/>
        </authorList>
    </citation>
    <scope>NUCLEOTIDE SEQUENCE [LARGE SCALE GENOMIC DNA]</scope>
    <source>
        <strain evidence="2">3L</strain>
    </source>
</reference>
<name>F4XPY4_9CYAN</name>
<dbReference type="EMBL" id="GL890851">
    <property type="protein sequence ID" value="EGJ33351.1"/>
    <property type="molecule type" value="Genomic_DNA"/>
</dbReference>
<gene>
    <name evidence="1" type="ORF">LYNGBM3L_37300</name>
</gene>
<keyword evidence="2" id="KW-1185">Reference proteome</keyword>
<evidence type="ECO:0000313" key="2">
    <source>
        <dbReference type="Proteomes" id="UP000003959"/>
    </source>
</evidence>
<sequence length="91" mass="9929">MEARFPLEELNYGVAPQVLTFFCIACLGSYRKTGSPYYTIFNLFIHNLPTIKASLSKVSSLTIKATTTIGFVSGKDILGIGAKRNCESGVF</sequence>
<dbReference type="Proteomes" id="UP000003959">
    <property type="component" value="Unassembled WGS sequence"/>
</dbReference>
<protein>
    <submittedName>
        <fullName evidence="1">Uncharacterized protein</fullName>
    </submittedName>
</protein>
<organism evidence="1 2">
    <name type="scientific">Moorena producens 3L</name>
    <dbReference type="NCBI Taxonomy" id="489825"/>
    <lineage>
        <taxon>Bacteria</taxon>
        <taxon>Bacillati</taxon>
        <taxon>Cyanobacteriota</taxon>
        <taxon>Cyanophyceae</taxon>
        <taxon>Coleofasciculales</taxon>
        <taxon>Coleofasciculaceae</taxon>
        <taxon>Moorena</taxon>
    </lineage>
</organism>
<accession>F4XPY4</accession>
<dbReference type="AlphaFoldDB" id="F4XPY4"/>
<proteinExistence type="predicted"/>
<dbReference type="HOGENOM" id="CLU_2423693_0_0_3"/>
<evidence type="ECO:0000313" key="1">
    <source>
        <dbReference type="EMBL" id="EGJ33351.1"/>
    </source>
</evidence>